<dbReference type="Proteomes" id="UP000232806">
    <property type="component" value="Chromosome"/>
</dbReference>
<dbReference type="GeneID" id="35120830"/>
<proteinExistence type="predicted"/>
<protein>
    <submittedName>
        <fullName evidence="2">DUF169 domain-containing protein</fullName>
    </submittedName>
</protein>
<dbReference type="RefSeq" id="WP_100905327.1">
    <property type="nucleotide sequence ID" value="NZ_CP017766.1"/>
</dbReference>
<sequence length="235" mass="26561">MKYQELGKKFKNILKLEREPVAMKWVSHEPRNIPKEEEKSRFCTKLDKAMKGEIFYSTAEEEECMGGLKYTGMKDPKEFPKNMRSGLFLVPAGVYKSIPAVQRSWKDNLAIEPHIFSAIIFAPLIEADFEPDVIFVVANARQGMEILHANAYDSGSHGLGADSGPICSSMASIPYLTSKVTYGFGDIGSRNHMDLHDEEIMVSIPASDLERIIQNLEEMKTKTFFRRDETKTNGD</sequence>
<reference evidence="1 3" key="1">
    <citation type="submission" date="2016-10" db="EMBL/GenBank/DDBJ databases">
        <title>Comparative genomics between deep and shallow subseafloor isolates.</title>
        <authorList>
            <person name="Ishii S."/>
            <person name="Miller J.R."/>
            <person name="Sutton G."/>
            <person name="Suzuki S."/>
            <person name="Methe B."/>
            <person name="Inagaki F."/>
            <person name="Imachi H."/>
        </authorList>
    </citation>
    <scope>NUCLEOTIDE SEQUENCE [LARGE SCALE GENOMIC DNA]</scope>
    <source>
        <strain evidence="1 3">MO-MB1</strain>
    </source>
</reference>
<evidence type="ECO:0000313" key="4">
    <source>
        <dbReference type="Proteomes" id="UP000591058"/>
    </source>
</evidence>
<evidence type="ECO:0000313" key="2">
    <source>
        <dbReference type="EMBL" id="NMO09412.1"/>
    </source>
</evidence>
<organism evidence="1 3">
    <name type="scientific">Methanobacterium subterraneum</name>
    <dbReference type="NCBI Taxonomy" id="59277"/>
    <lineage>
        <taxon>Archaea</taxon>
        <taxon>Methanobacteriati</taxon>
        <taxon>Methanobacteriota</taxon>
        <taxon>Methanomada group</taxon>
        <taxon>Methanobacteria</taxon>
        <taxon>Methanobacteriales</taxon>
        <taxon>Methanobacteriaceae</taxon>
        <taxon>Methanobacterium</taxon>
    </lineage>
</organism>
<dbReference type="AlphaFoldDB" id="A0A2H4VB66"/>
<dbReference type="PANTHER" id="PTHR37954:SF3">
    <property type="entry name" value="DUF169 DOMAIN-CONTAINING PROTEIN"/>
    <property type="match status" value="1"/>
</dbReference>
<reference evidence="2 4" key="2">
    <citation type="submission" date="2020-04" db="EMBL/GenBank/DDBJ databases">
        <title>Draft genome of Methanobacterium subterraneum isolated from animal feces.</title>
        <authorList>
            <person name="Ouboter H.T."/>
            <person name="Berger S."/>
            <person name="Gungor E."/>
            <person name="Jetten M.S.M."/>
            <person name="Welte C.U."/>
        </authorList>
    </citation>
    <scope>NUCLEOTIDE SEQUENCE [LARGE SCALE GENOMIC DNA]</scope>
    <source>
        <strain evidence="2">HO_2020</strain>
    </source>
</reference>
<dbReference type="EMBL" id="JABBYL010000020">
    <property type="protein sequence ID" value="NMO09412.1"/>
    <property type="molecule type" value="Genomic_DNA"/>
</dbReference>
<name>A0A2H4VB66_9EURY</name>
<dbReference type="OrthoDB" id="81191at2157"/>
<evidence type="ECO:0000313" key="3">
    <source>
        <dbReference type="Proteomes" id="UP000232806"/>
    </source>
</evidence>
<accession>A0A2H4VB66</accession>
<gene>
    <name evidence="1" type="ORF">BK007_04505</name>
    <name evidence="2" type="ORF">HG719_06145</name>
</gene>
<dbReference type="InterPro" id="IPR003748">
    <property type="entry name" value="DUF169"/>
</dbReference>
<dbReference type="PANTHER" id="PTHR37954">
    <property type="entry name" value="BLL4979 PROTEIN"/>
    <property type="match status" value="1"/>
</dbReference>
<dbReference type="Proteomes" id="UP000591058">
    <property type="component" value="Unassembled WGS sequence"/>
</dbReference>
<evidence type="ECO:0000313" key="1">
    <source>
        <dbReference type="EMBL" id="AUB55347.1"/>
    </source>
</evidence>
<dbReference type="Pfam" id="PF02596">
    <property type="entry name" value="DUF169"/>
    <property type="match status" value="1"/>
</dbReference>
<dbReference type="EMBL" id="CP017766">
    <property type="protein sequence ID" value="AUB55347.1"/>
    <property type="molecule type" value="Genomic_DNA"/>
</dbReference>